<evidence type="ECO:0000313" key="4">
    <source>
        <dbReference type="Proteomes" id="UP000248301"/>
    </source>
</evidence>
<gene>
    <name evidence="3" type="ORF">CFR72_13045</name>
</gene>
<keyword evidence="2" id="KW-0732">Signal</keyword>
<sequence length="123" mass="11535">MRSMGLVAAAAMVVAVRAAAAVPVGDAVAPVVVAGMAGAAPAAARVAVAGVGIVAAGAVAGIAVPAGVRLIRITVIPAMVTMATPDITATPMAVGVGAAGADGKFRSRLTGHGAASCAAPWQV</sequence>
<evidence type="ECO:0000256" key="2">
    <source>
        <dbReference type="SAM" id="SignalP"/>
    </source>
</evidence>
<feature type="signal peptide" evidence="2">
    <location>
        <begin position="1"/>
        <end position="20"/>
    </location>
</feature>
<feature type="chain" id="PRO_5016244774" evidence="2">
    <location>
        <begin position="21"/>
        <end position="123"/>
    </location>
</feature>
<accession>A0A318PPA7</accession>
<name>A0A318PPA7_9PROT</name>
<keyword evidence="1" id="KW-0812">Transmembrane</keyword>
<reference evidence="3 4" key="1">
    <citation type="submission" date="2017-07" db="EMBL/GenBank/DDBJ databases">
        <title>A draft genome sequence of Gluconacetobacter entanii LTH 4560.</title>
        <authorList>
            <person name="Skraban J."/>
            <person name="Cleenwerck I."/>
            <person name="Vandamme P."/>
            <person name="Trcek J."/>
        </authorList>
    </citation>
    <scope>NUCLEOTIDE SEQUENCE [LARGE SCALE GENOMIC DNA]</scope>
    <source>
        <strain evidence="3 4">LTH 4560</strain>
    </source>
</reference>
<feature type="transmembrane region" description="Helical" evidence="1">
    <location>
        <begin position="44"/>
        <end position="64"/>
    </location>
</feature>
<keyword evidence="1" id="KW-0472">Membrane</keyword>
<protein>
    <submittedName>
        <fullName evidence="3">Uncharacterized protein</fullName>
    </submittedName>
</protein>
<evidence type="ECO:0000256" key="1">
    <source>
        <dbReference type="SAM" id="Phobius"/>
    </source>
</evidence>
<dbReference type="EMBL" id="NKUF01000038">
    <property type="protein sequence ID" value="PYD62351.1"/>
    <property type="molecule type" value="Genomic_DNA"/>
</dbReference>
<organism evidence="3 4">
    <name type="scientific">Gluconacetobacter entanii</name>
    <dbReference type="NCBI Taxonomy" id="108528"/>
    <lineage>
        <taxon>Bacteria</taxon>
        <taxon>Pseudomonadati</taxon>
        <taxon>Pseudomonadota</taxon>
        <taxon>Alphaproteobacteria</taxon>
        <taxon>Acetobacterales</taxon>
        <taxon>Acetobacteraceae</taxon>
        <taxon>Gluconacetobacter</taxon>
    </lineage>
</organism>
<dbReference type="Proteomes" id="UP000248301">
    <property type="component" value="Unassembled WGS sequence"/>
</dbReference>
<proteinExistence type="predicted"/>
<keyword evidence="1" id="KW-1133">Transmembrane helix</keyword>
<evidence type="ECO:0000313" key="3">
    <source>
        <dbReference type="EMBL" id="PYD62351.1"/>
    </source>
</evidence>
<dbReference type="AlphaFoldDB" id="A0A318PPA7"/>
<comment type="caution">
    <text evidence="3">The sequence shown here is derived from an EMBL/GenBank/DDBJ whole genome shotgun (WGS) entry which is preliminary data.</text>
</comment>